<feature type="region of interest" description="Disordered" evidence="1">
    <location>
        <begin position="128"/>
        <end position="284"/>
    </location>
</feature>
<evidence type="ECO:0000256" key="1">
    <source>
        <dbReference type="SAM" id="MobiDB-lite"/>
    </source>
</evidence>
<dbReference type="EMBL" id="JBICBT010000442">
    <property type="protein sequence ID" value="KAL3113589.1"/>
    <property type="molecule type" value="Genomic_DNA"/>
</dbReference>
<keyword evidence="4" id="KW-1185">Reference proteome</keyword>
<feature type="compositionally biased region" description="Basic and acidic residues" evidence="1">
    <location>
        <begin position="249"/>
        <end position="261"/>
    </location>
</feature>
<proteinExistence type="predicted"/>
<evidence type="ECO:0000313" key="4">
    <source>
        <dbReference type="Proteomes" id="UP001620626"/>
    </source>
</evidence>
<keyword evidence="2" id="KW-0732">Signal</keyword>
<reference evidence="3 4" key="1">
    <citation type="submission" date="2024-10" db="EMBL/GenBank/DDBJ databases">
        <authorList>
            <person name="Kim D."/>
        </authorList>
    </citation>
    <scope>NUCLEOTIDE SEQUENCE [LARGE SCALE GENOMIC DNA]</scope>
    <source>
        <strain evidence="3">BH-2024</strain>
    </source>
</reference>
<organism evidence="3 4">
    <name type="scientific">Heterodera trifolii</name>
    <dbReference type="NCBI Taxonomy" id="157864"/>
    <lineage>
        <taxon>Eukaryota</taxon>
        <taxon>Metazoa</taxon>
        <taxon>Ecdysozoa</taxon>
        <taxon>Nematoda</taxon>
        <taxon>Chromadorea</taxon>
        <taxon>Rhabditida</taxon>
        <taxon>Tylenchina</taxon>
        <taxon>Tylenchomorpha</taxon>
        <taxon>Tylenchoidea</taxon>
        <taxon>Heteroderidae</taxon>
        <taxon>Heteroderinae</taxon>
        <taxon>Heterodera</taxon>
    </lineage>
</organism>
<feature type="compositionally biased region" description="Basic and acidic residues" evidence="1">
    <location>
        <begin position="269"/>
        <end position="284"/>
    </location>
</feature>
<comment type="caution">
    <text evidence="3">The sequence shown here is derived from an EMBL/GenBank/DDBJ whole genome shotgun (WGS) entry which is preliminary data.</text>
</comment>
<sequence>MAAFSALLLLLPMLLNVQKIPDECVRSDMDAVYSAISALGPWKSQAETLAQICSQLSIAQAALLVKMHWEFLESNQNGREAKAPAQFDLAFFAEALEATVEMDDEGKEVKLRWEKLNEWATKMWEKAEKEGDKAEKHADKAESEGDKAEKTGDKAEKEGEKAEKHANKAEKEADEAENEVGKAEKEGDEEEEEAPKGGEMPETFTKAELKVEENGEKEEKKDPGGEVRMKFRRRKDENGNEEVVVTFVKKMEENGGPSKREEEEELEEELRKEEMVPKLDKEKGINANSAVPMVQEFNMVTNRTNTSSKSGANLDKPADKKNGISANLARPVVPKADTANDNSAKPAIPMVPELDMITNNSSNSDANLAKPVRPKVGLANDNNAKPTMPIMIPDIFLPSQRGKLSAFEKAHERRKMLKKSLSNRSFRRQKRETAGMENAVENVVSVKDEQQQIFVSIEKMTTLGMMGDGLDFLTKVTNLEIVVAKAGKKQQAKAVPSSDSMAVNWTGERDRTENGGTNWTVERGETESGADTVARVGTENEETNWTVERDGTENESDILSNLTVEQIGTENGKTNWVVTKMGLKMDALE</sequence>
<evidence type="ECO:0000256" key="2">
    <source>
        <dbReference type="SAM" id="SignalP"/>
    </source>
</evidence>
<dbReference type="AlphaFoldDB" id="A0ABD2LGU9"/>
<accession>A0ABD2LGU9</accession>
<evidence type="ECO:0000313" key="3">
    <source>
        <dbReference type="EMBL" id="KAL3113589.1"/>
    </source>
</evidence>
<protein>
    <submittedName>
        <fullName evidence="3">Uncharacterized protein</fullName>
    </submittedName>
</protein>
<feature type="chain" id="PRO_5044798733" evidence="2">
    <location>
        <begin position="20"/>
        <end position="589"/>
    </location>
</feature>
<feature type="compositionally biased region" description="Basic and acidic residues" evidence="1">
    <location>
        <begin position="128"/>
        <end position="171"/>
    </location>
</feature>
<feature type="compositionally biased region" description="Basic and acidic residues" evidence="1">
    <location>
        <begin position="205"/>
        <end position="238"/>
    </location>
</feature>
<dbReference type="Proteomes" id="UP001620626">
    <property type="component" value="Unassembled WGS sequence"/>
</dbReference>
<feature type="signal peptide" evidence="2">
    <location>
        <begin position="1"/>
        <end position="19"/>
    </location>
</feature>
<gene>
    <name evidence="3" type="ORF">niasHT_018180</name>
</gene>
<name>A0ABD2LGU9_9BILA</name>